<dbReference type="GO" id="GO:0006302">
    <property type="term" value="P:double-strand break repair"/>
    <property type="evidence" value="ECO:0007669"/>
    <property type="project" value="TreeGrafter"/>
</dbReference>
<protein>
    <recommendedName>
        <fullName evidence="1">NAD(+) ADP-ribosyltransferase</fullName>
        <ecNumber evidence="1">2.4.2.30</ecNumber>
    </recommendedName>
</protein>
<comment type="caution">
    <text evidence="7">The sequence shown here is derived from an EMBL/GenBank/DDBJ whole genome shotgun (WGS) entry which is preliminary data.</text>
</comment>
<keyword evidence="3" id="KW-0808">Transferase</keyword>
<dbReference type="GO" id="GO:0003950">
    <property type="term" value="F:NAD+ poly-ADP-ribosyltransferase activity"/>
    <property type="evidence" value="ECO:0007669"/>
    <property type="project" value="UniProtKB-EC"/>
</dbReference>
<dbReference type="EC" id="2.4.2.30" evidence="1"/>
<dbReference type="Gene3D" id="3.90.228.10">
    <property type="match status" value="1"/>
</dbReference>
<name>A0A7X2TEA7_9CLOT</name>
<evidence type="ECO:0000256" key="3">
    <source>
        <dbReference type="ARBA" id="ARBA00022679"/>
    </source>
</evidence>
<evidence type="ECO:0000259" key="6">
    <source>
        <dbReference type="PROSITE" id="PS51059"/>
    </source>
</evidence>
<reference evidence="7 8" key="1">
    <citation type="submission" date="2019-08" db="EMBL/GenBank/DDBJ databases">
        <title>In-depth cultivation of the pig gut microbiome towards novel bacterial diversity and tailored functional studies.</title>
        <authorList>
            <person name="Wylensek D."/>
            <person name="Hitch T.C.A."/>
            <person name="Clavel T."/>
        </authorList>
    </citation>
    <scope>NUCLEOTIDE SEQUENCE [LARGE SCALE GENOMIC DNA]</scope>
    <source>
        <strain evidence="7 8">WCA-389-WT-23D1</strain>
    </source>
</reference>
<dbReference type="PROSITE" id="PS51059">
    <property type="entry name" value="PARP_CATALYTIC"/>
    <property type="match status" value="1"/>
</dbReference>
<evidence type="ECO:0000256" key="5">
    <source>
        <dbReference type="ARBA" id="ARBA00033987"/>
    </source>
</evidence>
<evidence type="ECO:0000313" key="8">
    <source>
        <dbReference type="Proteomes" id="UP000429958"/>
    </source>
</evidence>
<evidence type="ECO:0000256" key="4">
    <source>
        <dbReference type="ARBA" id="ARBA00023027"/>
    </source>
</evidence>
<sequence>MIAKIFQNDTITEVTLPDISVEPNGSTECTAYEYGTILANAIATVYEKNKPATIEVWNDTTILHTLVTAQGEEGLYLTDRVPGGMRPGIAFTKRTERIPDHYLILVDPARNINKSYKTSDLGAGEWGATTGDIGAKQGFGRRSRNVVVPKTHPDYMFGIRIMEKLMEGYQDKSECHSVKIIRKKNTESDVSGIPDEVVAELIERLMRFAEMAIQENYTVSYTDVTEAMIKQAHDALNAMRSSQTLEEFNKNLLNLMHIIPRNIDRKKGVRGMLAAVTKDYASILIREAELLDIMEGQIHIAGDGEKPGENLLERLGLEVEVATDEQTSAVKERLNDSLKTKLKRVYRVKNLRTQTQFDNYIKDHQTADGKDPEVKMFWHGSRNANWFSIMQKGLLLNPDAMITGKMFGNGVYFAPQSLKSWGYTSAGKWTGESQNTAIMALYATAYGTPHEVYSFSGSWNGFNYQRLQKEYPGCDCVHAKADKGMLLNDEIIFYREDQMAIQYLCEFDLTK</sequence>
<organism evidence="7 8">
    <name type="scientific">Clostridium porci</name>
    <dbReference type="NCBI Taxonomy" id="2605778"/>
    <lineage>
        <taxon>Bacteria</taxon>
        <taxon>Bacillati</taxon>
        <taxon>Bacillota</taxon>
        <taxon>Clostridia</taxon>
        <taxon>Eubacteriales</taxon>
        <taxon>Clostridiaceae</taxon>
        <taxon>Clostridium</taxon>
    </lineage>
</organism>
<keyword evidence="2" id="KW-0328">Glycosyltransferase</keyword>
<dbReference type="EMBL" id="VUMD01000017">
    <property type="protein sequence ID" value="MSS38048.1"/>
    <property type="molecule type" value="Genomic_DNA"/>
</dbReference>
<dbReference type="GO" id="GO:0070212">
    <property type="term" value="P:protein poly-ADP-ribosylation"/>
    <property type="evidence" value="ECO:0007669"/>
    <property type="project" value="TreeGrafter"/>
</dbReference>
<feature type="domain" description="PARP catalytic" evidence="6">
    <location>
        <begin position="298"/>
        <end position="511"/>
    </location>
</feature>
<accession>A0A7X2TEA7</accession>
<dbReference type="SUPFAM" id="SSF56399">
    <property type="entry name" value="ADP-ribosylation"/>
    <property type="match status" value="1"/>
</dbReference>
<evidence type="ECO:0000256" key="2">
    <source>
        <dbReference type="ARBA" id="ARBA00022676"/>
    </source>
</evidence>
<dbReference type="Pfam" id="PF00644">
    <property type="entry name" value="PARP"/>
    <property type="match status" value="1"/>
</dbReference>
<comment type="catalytic activity">
    <reaction evidence="5">
        <text>NAD(+) + (ADP-D-ribosyl)n-acceptor = nicotinamide + (ADP-D-ribosyl)n+1-acceptor + H(+).</text>
        <dbReference type="EC" id="2.4.2.30"/>
    </reaction>
</comment>
<dbReference type="Proteomes" id="UP000429958">
    <property type="component" value="Unassembled WGS sequence"/>
</dbReference>
<dbReference type="AlphaFoldDB" id="A0A7X2TEA7"/>
<keyword evidence="4" id="KW-0520">NAD</keyword>
<dbReference type="PANTHER" id="PTHR10459">
    <property type="entry name" value="DNA LIGASE"/>
    <property type="match status" value="1"/>
</dbReference>
<gene>
    <name evidence="7" type="ORF">FYJ39_16155</name>
</gene>
<proteinExistence type="predicted"/>
<dbReference type="PANTHER" id="PTHR10459:SF60">
    <property type="entry name" value="POLY [ADP-RIBOSE] POLYMERASE 2"/>
    <property type="match status" value="1"/>
</dbReference>
<dbReference type="GO" id="GO:1990404">
    <property type="term" value="F:NAD+-protein mono-ADP-ribosyltransferase activity"/>
    <property type="evidence" value="ECO:0007669"/>
    <property type="project" value="TreeGrafter"/>
</dbReference>
<evidence type="ECO:0000313" key="7">
    <source>
        <dbReference type="EMBL" id="MSS38048.1"/>
    </source>
</evidence>
<dbReference type="InterPro" id="IPR012317">
    <property type="entry name" value="Poly(ADP-ribose)pol_cat_dom"/>
</dbReference>
<evidence type="ECO:0000256" key="1">
    <source>
        <dbReference type="ARBA" id="ARBA00012020"/>
    </source>
</evidence>
<dbReference type="RefSeq" id="WP_154473493.1">
    <property type="nucleotide sequence ID" value="NZ_VUMD01000017.1"/>
</dbReference>
<dbReference type="InterPro" id="IPR050800">
    <property type="entry name" value="ARTD/PARP"/>
</dbReference>
<keyword evidence="8" id="KW-1185">Reference proteome</keyword>